<dbReference type="GeneID" id="29079518"/>
<keyword evidence="2" id="KW-1185">Reference proteome</keyword>
<proteinExistence type="predicted"/>
<dbReference type="KEGG" id="vg:29079518"/>
<dbReference type="Proteomes" id="UP000202254">
    <property type="component" value="Segment"/>
</dbReference>
<dbReference type="EMBL" id="KX130668">
    <property type="protein sequence ID" value="ANM45867.1"/>
    <property type="molecule type" value="Genomic_DNA"/>
</dbReference>
<evidence type="ECO:0000313" key="2">
    <source>
        <dbReference type="Proteomes" id="UP000202254"/>
    </source>
</evidence>
<evidence type="ECO:0000313" key="1">
    <source>
        <dbReference type="EMBL" id="ANM45867.1"/>
    </source>
</evidence>
<protein>
    <submittedName>
        <fullName evidence="1">Uncharacterized protein</fullName>
    </submittedName>
</protein>
<dbReference type="OrthoDB" id="23102at10239"/>
<name>A0A192Y895_9CAUD</name>
<reference evidence="1 2" key="1">
    <citation type="submission" date="2016-04" db="EMBL/GenBank/DDBJ databases">
        <title>Complete Genome of E. coli phage vB_EcoS_NBD2.</title>
        <authorList>
            <person name="Truncaite L."/>
            <person name="Kaliniene L."/>
            <person name="Zajanckauskaite A."/>
            <person name="Meskys R."/>
        </authorList>
    </citation>
    <scope>NUCLEOTIDE SEQUENCE [LARGE SCALE GENOMIC DNA]</scope>
</reference>
<gene>
    <name evidence="1" type="ORF">NBD2_25</name>
</gene>
<accession>A0A192Y895</accession>
<sequence>MVYSVKLTILLMGRTCASCKQEFSCRVEAESEQDAVTKAKALSGADPDFNKFLVNYVRAKK</sequence>
<dbReference type="RefSeq" id="YP_009284649.1">
    <property type="nucleotide sequence ID" value="NC_031050.1"/>
</dbReference>
<organism evidence="1 2">
    <name type="scientific">Escherichia phage vB_EcoS_NBD2</name>
    <dbReference type="NCBI Taxonomy" id="1852563"/>
    <lineage>
        <taxon>Viruses</taxon>
        <taxon>Duplodnaviria</taxon>
        <taxon>Heunggongvirae</taxon>
        <taxon>Uroviricota</taxon>
        <taxon>Caudoviricetes</taxon>
        <taxon>Drexlerviridae</taxon>
        <taxon>Vilniusvirus</taxon>
        <taxon>Vilniusvirus NBD2</taxon>
    </lineage>
</organism>